<evidence type="ECO:0000256" key="1">
    <source>
        <dbReference type="SAM" id="MobiDB-lite"/>
    </source>
</evidence>
<accession>A0A3N4JBQ1</accession>
<feature type="transmembrane region" description="Helical" evidence="2">
    <location>
        <begin position="59"/>
        <end position="79"/>
    </location>
</feature>
<keyword evidence="2" id="KW-0472">Membrane</keyword>
<reference evidence="3 4" key="1">
    <citation type="journal article" date="2018" name="Nat. Ecol. Evol.">
        <title>Pezizomycetes genomes reveal the molecular basis of ectomycorrhizal truffle lifestyle.</title>
        <authorList>
            <person name="Murat C."/>
            <person name="Payen T."/>
            <person name="Noel B."/>
            <person name="Kuo A."/>
            <person name="Morin E."/>
            <person name="Chen J."/>
            <person name="Kohler A."/>
            <person name="Krizsan K."/>
            <person name="Balestrini R."/>
            <person name="Da Silva C."/>
            <person name="Montanini B."/>
            <person name="Hainaut M."/>
            <person name="Levati E."/>
            <person name="Barry K.W."/>
            <person name="Belfiori B."/>
            <person name="Cichocki N."/>
            <person name="Clum A."/>
            <person name="Dockter R.B."/>
            <person name="Fauchery L."/>
            <person name="Guy J."/>
            <person name="Iotti M."/>
            <person name="Le Tacon F."/>
            <person name="Lindquist E.A."/>
            <person name="Lipzen A."/>
            <person name="Malagnac F."/>
            <person name="Mello A."/>
            <person name="Molinier V."/>
            <person name="Miyauchi S."/>
            <person name="Poulain J."/>
            <person name="Riccioni C."/>
            <person name="Rubini A."/>
            <person name="Sitrit Y."/>
            <person name="Splivallo R."/>
            <person name="Traeger S."/>
            <person name="Wang M."/>
            <person name="Zifcakova L."/>
            <person name="Wipf D."/>
            <person name="Zambonelli A."/>
            <person name="Paolocci F."/>
            <person name="Nowrousian M."/>
            <person name="Ottonello S."/>
            <person name="Baldrian P."/>
            <person name="Spatafora J.W."/>
            <person name="Henrissat B."/>
            <person name="Nagy L.G."/>
            <person name="Aury J.M."/>
            <person name="Wincker P."/>
            <person name="Grigoriev I.V."/>
            <person name="Bonfante P."/>
            <person name="Martin F.M."/>
        </authorList>
    </citation>
    <scope>NUCLEOTIDE SEQUENCE [LARGE SCALE GENOMIC DNA]</scope>
    <source>
        <strain evidence="3 4">120613-1</strain>
    </source>
</reference>
<keyword evidence="2" id="KW-0812">Transmembrane</keyword>
<dbReference type="Proteomes" id="UP000276215">
    <property type="component" value="Unassembled WGS sequence"/>
</dbReference>
<proteinExistence type="predicted"/>
<name>A0A3N4JBQ1_9PEZI</name>
<dbReference type="AlphaFoldDB" id="A0A3N4JBQ1"/>
<evidence type="ECO:0000313" key="3">
    <source>
        <dbReference type="EMBL" id="RPA93850.1"/>
    </source>
</evidence>
<dbReference type="EMBL" id="ML120445">
    <property type="protein sequence ID" value="RPA93850.1"/>
    <property type="molecule type" value="Genomic_DNA"/>
</dbReference>
<keyword evidence="4" id="KW-1185">Reference proteome</keyword>
<protein>
    <submittedName>
        <fullName evidence="3">Uncharacterized protein</fullName>
    </submittedName>
</protein>
<sequence>MGERKSGGGDYHTLRCNHGNSNEEGGSLSLSLLKFSPSPRTVDHPIVCPMESGSVDWGWRGFILPAPIFLSFFFVGCWGR</sequence>
<evidence type="ECO:0000313" key="4">
    <source>
        <dbReference type="Proteomes" id="UP000276215"/>
    </source>
</evidence>
<evidence type="ECO:0000256" key="2">
    <source>
        <dbReference type="SAM" id="Phobius"/>
    </source>
</evidence>
<feature type="region of interest" description="Disordered" evidence="1">
    <location>
        <begin position="1"/>
        <end position="25"/>
    </location>
</feature>
<gene>
    <name evidence="3" type="ORF">L873DRAFT_1491304</name>
</gene>
<keyword evidence="2" id="KW-1133">Transmembrane helix</keyword>
<organism evidence="3 4">
    <name type="scientific">Choiromyces venosus 120613-1</name>
    <dbReference type="NCBI Taxonomy" id="1336337"/>
    <lineage>
        <taxon>Eukaryota</taxon>
        <taxon>Fungi</taxon>
        <taxon>Dikarya</taxon>
        <taxon>Ascomycota</taxon>
        <taxon>Pezizomycotina</taxon>
        <taxon>Pezizomycetes</taxon>
        <taxon>Pezizales</taxon>
        <taxon>Tuberaceae</taxon>
        <taxon>Choiromyces</taxon>
    </lineage>
</organism>